<keyword evidence="1" id="KW-0812">Transmembrane</keyword>
<evidence type="ECO:0000313" key="2">
    <source>
        <dbReference type="EMBL" id="CBA63190.1"/>
    </source>
</evidence>
<keyword evidence="1" id="KW-1133">Transmembrane helix</keyword>
<dbReference type="HAMAP" id="MF_02062">
    <property type="entry name" value="GltS"/>
    <property type="match status" value="1"/>
</dbReference>
<keyword evidence="1" id="KW-0739">Sodium transport</keyword>
<feature type="transmembrane region" description="Helical" evidence="1">
    <location>
        <begin position="264"/>
        <end position="284"/>
    </location>
</feature>
<protein>
    <recommendedName>
        <fullName evidence="1">Sodium/glutamate symporter</fullName>
    </recommendedName>
</protein>
<keyword evidence="1" id="KW-1003">Cell membrane</keyword>
<dbReference type="EMBL" id="FN538970">
    <property type="protein sequence ID" value="CBA63190.1"/>
    <property type="molecule type" value="Genomic_DNA"/>
</dbReference>
<dbReference type="Proteomes" id="UP000002068">
    <property type="component" value="Chromosome"/>
</dbReference>
<proteinExistence type="inferred from homology"/>
<feature type="transmembrane region" description="Helical" evidence="1">
    <location>
        <begin position="6"/>
        <end position="33"/>
    </location>
</feature>
<dbReference type="AlphaFoldDB" id="A0A0H3N2M7"/>
<feature type="transmembrane region" description="Helical" evidence="1">
    <location>
        <begin position="401"/>
        <end position="424"/>
    </location>
</feature>
<dbReference type="Pfam" id="PF03616">
    <property type="entry name" value="Glt_symporter"/>
    <property type="match status" value="1"/>
</dbReference>
<comment type="similarity">
    <text evidence="1">Belongs to the glutamate:Na(+) symporter (ESS) (TC 2.A.27) family.</text>
</comment>
<gene>
    <name evidence="2" type="primary">gltC</name>
    <name evidence="2" type="ordered locus">CD196_1665</name>
</gene>
<keyword evidence="1" id="KW-0406">Ion transport</keyword>
<feature type="transmembrane region" description="Helical" evidence="1">
    <location>
        <begin position="77"/>
        <end position="97"/>
    </location>
</feature>
<dbReference type="GO" id="GO:0005886">
    <property type="term" value="C:plasma membrane"/>
    <property type="evidence" value="ECO:0007669"/>
    <property type="project" value="UniProtKB-SubCell"/>
</dbReference>
<comment type="function">
    <text evidence="1">Catalyzes the sodium-dependent transport of glutamate.</text>
</comment>
<keyword evidence="1" id="KW-0813">Transport</keyword>
<organism evidence="2 3">
    <name type="scientific">Clostridioides difficile (strain CD196)</name>
    <name type="common">Peptoclostridium difficile</name>
    <dbReference type="NCBI Taxonomy" id="645462"/>
    <lineage>
        <taxon>Bacteria</taxon>
        <taxon>Bacillati</taxon>
        <taxon>Bacillota</taxon>
        <taxon>Clostridia</taxon>
        <taxon>Peptostreptococcales</taxon>
        <taxon>Peptostreptococcaceae</taxon>
        <taxon>Clostridioides</taxon>
    </lineage>
</organism>
<dbReference type="HOGENOM" id="CLU_040907_0_0_9"/>
<dbReference type="GO" id="GO:0015813">
    <property type="term" value="P:L-glutamate transmembrane transport"/>
    <property type="evidence" value="ECO:0007669"/>
    <property type="project" value="InterPro"/>
</dbReference>
<reference evidence="2 3" key="1">
    <citation type="journal article" date="2009" name="Genome Biol.">
        <title>Comparative genome and phenotypic analysis of Clostridium difficile 027 strains provides insight into the evolution of a hypervirulent bacterium.</title>
        <authorList>
            <person name="Stabler R.A."/>
            <person name="He M."/>
            <person name="Dawson L."/>
            <person name="Martin M."/>
            <person name="Valiente E."/>
            <person name="Corton C."/>
            <person name="Lawley T.D."/>
            <person name="Sebaihia M."/>
            <person name="Quail M.A."/>
            <person name="Rose G."/>
            <person name="Gerding D.N."/>
            <person name="Gibert M."/>
            <person name="Popoff M.R."/>
            <person name="Parkhill J."/>
            <person name="Dougan G."/>
            <person name="Wren B.W."/>
        </authorList>
    </citation>
    <scope>NUCLEOTIDE SEQUENCE [LARGE SCALE GENOMIC DNA]</scope>
    <source>
        <strain evidence="2 3">CD196</strain>
    </source>
</reference>
<evidence type="ECO:0000256" key="1">
    <source>
        <dbReference type="HAMAP-Rule" id="MF_02062"/>
    </source>
</evidence>
<keyword evidence="1" id="KW-0472">Membrane</keyword>
<feature type="transmembrane region" description="Helical" evidence="1">
    <location>
        <begin position="169"/>
        <end position="193"/>
    </location>
</feature>
<keyword evidence="1" id="KW-0029">Amino-acid transport</keyword>
<evidence type="ECO:0000313" key="3">
    <source>
        <dbReference type="Proteomes" id="UP000002068"/>
    </source>
</evidence>
<feature type="transmembrane region" description="Helical" evidence="1">
    <location>
        <begin position="333"/>
        <end position="356"/>
    </location>
</feature>
<dbReference type="PANTHER" id="PTHR36178">
    <property type="entry name" value="SLR0625 PROTEIN"/>
    <property type="match status" value="1"/>
</dbReference>
<dbReference type="KEGG" id="cdc:CD196_1665"/>
<comment type="caution">
    <text evidence="1">Lacks conserved residue(s) required for the propagation of feature annotation.</text>
</comment>
<dbReference type="InterPro" id="IPR004445">
    <property type="entry name" value="GltS"/>
</dbReference>
<feature type="transmembrane region" description="Helical" evidence="1">
    <location>
        <begin position="45"/>
        <end position="65"/>
    </location>
</feature>
<keyword evidence="1" id="KW-0769">Symport</keyword>
<keyword evidence="1" id="KW-0915">Sodium</keyword>
<accession>A0A0H3N2M7</accession>
<comment type="subcellular location">
    <subcellularLocation>
        <location evidence="1">Cell membrane</location>
        <topology evidence="1">Multi-pass membrane protein</topology>
    </subcellularLocation>
</comment>
<feature type="transmembrane region" description="Helical" evidence="1">
    <location>
        <begin position="363"/>
        <end position="381"/>
    </location>
</feature>
<sequence length="425" mass="46921">MNYKGGLILITLSFDIVQTLTLSIFFFLIGNLLKNKVNFLNNFCIPAPVIGGLLFCFLNLFFKYFNIADISISGNLMPNFITFFFTTIGLEISINLIKKGGSVLFRYWILCGVLAFCQNILAITISKIIKLEPLLGLMCGNVSMEGGHGYSAAFGLTIENLGIEGAVGVGLSAATIGLIMGGILGCPVAKFLINKYKLKPSSNIGLSIPRYNRNLKRFGSKFFRNKNRIKNNNFSETITPSVFLEQVLLIFICINTGEIISRCFYITFNILLPSVVTCMFSAVIFRNLNDKINILELNFKLIDFLKELSLGIFLTLSLMNIDLFELSTLLPPILLIVTFQVIFIILFSIFICFRVLGKDFDSAIIISGLIGHGIGATPNALANMSSLTQKYGDSPKAFLVVPLVSGFLLDAISIPCILFFINILT</sequence>
<dbReference type="PANTHER" id="PTHR36178:SF1">
    <property type="entry name" value="SODIUM_GLUTAMATE SYMPORTER"/>
    <property type="match status" value="1"/>
</dbReference>
<name>A0A0H3N2M7_CLODC</name>
<dbReference type="GO" id="GO:0015501">
    <property type="term" value="F:glutamate:sodium symporter activity"/>
    <property type="evidence" value="ECO:0007669"/>
    <property type="project" value="UniProtKB-UniRule"/>
</dbReference>
<feature type="transmembrane region" description="Helical" evidence="1">
    <location>
        <begin position="104"/>
        <end position="125"/>
    </location>
</feature>